<dbReference type="EMBL" id="KE652646">
    <property type="protein sequence ID" value="EQL00953.1"/>
    <property type="molecule type" value="Genomic_DNA"/>
</dbReference>
<dbReference type="OrthoDB" id="10599851at2759"/>
<dbReference type="AlphaFoldDB" id="T5AGK0"/>
<organism evidence="1 2">
    <name type="scientific">Ophiocordyceps sinensis (strain Co18 / CGMCC 3.14243)</name>
    <name type="common">Yarsagumba caterpillar fungus</name>
    <name type="synonym">Hirsutella sinensis</name>
    <dbReference type="NCBI Taxonomy" id="911162"/>
    <lineage>
        <taxon>Eukaryota</taxon>
        <taxon>Fungi</taxon>
        <taxon>Dikarya</taxon>
        <taxon>Ascomycota</taxon>
        <taxon>Pezizomycotina</taxon>
        <taxon>Sordariomycetes</taxon>
        <taxon>Hypocreomycetidae</taxon>
        <taxon>Hypocreales</taxon>
        <taxon>Ophiocordycipitaceae</taxon>
        <taxon>Ophiocordyceps</taxon>
    </lineage>
</organism>
<dbReference type="HOGENOM" id="CLU_1960232_0_0_1"/>
<proteinExistence type="predicted"/>
<name>T5AGK0_OPHSC</name>
<gene>
    <name evidence="1" type="ORF">OCS_03342</name>
</gene>
<evidence type="ECO:0000313" key="2">
    <source>
        <dbReference type="Proteomes" id="UP000019374"/>
    </source>
</evidence>
<evidence type="ECO:0000313" key="1">
    <source>
        <dbReference type="EMBL" id="EQL00953.1"/>
    </source>
</evidence>
<accession>T5AGK0</accession>
<sequence>MGDPAPPPADYDDTARLLALLQRLALDPARRDGLLTALGVTPSLTGAPAFYLFDPVEQPAATTRTDLTYKAAFGKRKPLPWPEWDGKPESFYFYLDRLISKFRIDEKWGLNGCRDLAWNSLLYTLPEP</sequence>
<reference evidence="1 2" key="1">
    <citation type="journal article" date="2013" name="Chin. Sci. Bull.">
        <title>Genome survey uncovers the secrets of sex and lifestyle in caterpillar fungus.</title>
        <authorList>
            <person name="Hu X."/>
            <person name="Zhang Y."/>
            <person name="Xiao G."/>
            <person name="Zheng P."/>
            <person name="Xia Y."/>
            <person name="Zhang X."/>
            <person name="St Leger R.J."/>
            <person name="Liu X."/>
            <person name="Wang C."/>
        </authorList>
    </citation>
    <scope>NUCLEOTIDE SEQUENCE [LARGE SCALE GENOMIC DNA]</scope>
    <source>
        <strain evidence="2">Co18 / CGMCC 3.14243</strain>
        <tissue evidence="1">Fruit-body</tissue>
    </source>
</reference>
<protein>
    <submittedName>
        <fullName evidence="1">Uncharacterized protein</fullName>
    </submittedName>
</protein>
<dbReference type="Proteomes" id="UP000019374">
    <property type="component" value="Unassembled WGS sequence"/>
</dbReference>